<sequence length="327" mass="36389">MGDDQDQADFKVLQDYFGPIAFTDEGHRRFQGDVLFEDVQPLSGVRCSRFEQARIEVHGRHLFLHCDFQGGLIRGNPRGELRNCTFTKVKLSATFSEAFQSCAFAGVAFSGTFSKGFQNCTFERCTFGHETFFPEEARMENATGLETCKGLDLVECRAPYLLDRDLKAANLAWWCWWPSTWACLRGVGSLPFFGLSYAGVPLLLVMLAGIDFYNRQATALATANSGLPLHRIAIPIETVMLLISGIALMGASTIYALACPARIKEFSLQRWTEEFGKQSVNYLPLSWSKPWWRWSALVLYGIGGASALYVLSSRLVAAVGQLARNMG</sequence>
<evidence type="ECO:0000256" key="1">
    <source>
        <dbReference type="SAM" id="Phobius"/>
    </source>
</evidence>
<reference evidence="2 3" key="1">
    <citation type="submission" date="2021-07" db="EMBL/GenBank/DDBJ databases">
        <authorList>
            <person name="So Y."/>
        </authorList>
    </citation>
    <scope>NUCLEOTIDE SEQUENCE [LARGE SCALE GENOMIC DNA]</scope>
    <source>
        <strain evidence="2 3">HJA6</strain>
    </source>
</reference>
<dbReference type="EMBL" id="JAHYBZ010000002">
    <property type="protein sequence ID" value="MBW6397484.1"/>
    <property type="molecule type" value="Genomic_DNA"/>
</dbReference>
<organism evidence="2 3">
    <name type="scientific">Roseomonas alba</name>
    <dbReference type="NCBI Taxonomy" id="2846776"/>
    <lineage>
        <taxon>Bacteria</taxon>
        <taxon>Pseudomonadati</taxon>
        <taxon>Pseudomonadota</taxon>
        <taxon>Alphaproteobacteria</taxon>
        <taxon>Acetobacterales</taxon>
        <taxon>Roseomonadaceae</taxon>
        <taxon>Roseomonas</taxon>
    </lineage>
</organism>
<feature type="transmembrane region" description="Helical" evidence="1">
    <location>
        <begin position="234"/>
        <end position="258"/>
    </location>
</feature>
<evidence type="ECO:0008006" key="4">
    <source>
        <dbReference type="Google" id="ProtNLM"/>
    </source>
</evidence>
<name>A0ABS7A5A9_9PROT</name>
<feature type="transmembrane region" description="Helical" evidence="1">
    <location>
        <begin position="192"/>
        <end position="213"/>
    </location>
</feature>
<evidence type="ECO:0000313" key="2">
    <source>
        <dbReference type="EMBL" id="MBW6397484.1"/>
    </source>
</evidence>
<evidence type="ECO:0000313" key="3">
    <source>
        <dbReference type="Proteomes" id="UP001196565"/>
    </source>
</evidence>
<keyword evidence="1" id="KW-0472">Membrane</keyword>
<proteinExistence type="predicted"/>
<protein>
    <recommendedName>
        <fullName evidence="4">Pentapeptide repeat-containing protein</fullName>
    </recommendedName>
</protein>
<dbReference type="RefSeq" id="WP_219762093.1">
    <property type="nucleotide sequence ID" value="NZ_JAHYBZ010000002.1"/>
</dbReference>
<keyword evidence="3" id="KW-1185">Reference proteome</keyword>
<gene>
    <name evidence="2" type="ORF">KPL78_06480</name>
</gene>
<feature type="transmembrane region" description="Helical" evidence="1">
    <location>
        <begin position="291"/>
        <end position="311"/>
    </location>
</feature>
<dbReference type="Proteomes" id="UP001196565">
    <property type="component" value="Unassembled WGS sequence"/>
</dbReference>
<accession>A0ABS7A5A9</accession>
<keyword evidence="1" id="KW-0812">Transmembrane</keyword>
<comment type="caution">
    <text evidence="2">The sequence shown here is derived from an EMBL/GenBank/DDBJ whole genome shotgun (WGS) entry which is preliminary data.</text>
</comment>
<keyword evidence="1" id="KW-1133">Transmembrane helix</keyword>